<gene>
    <name evidence="1" type="ORF">UFOPK2855_00524</name>
</gene>
<accession>A0A6J6UEC7</accession>
<protein>
    <submittedName>
        <fullName evidence="1">Unannotated protein</fullName>
    </submittedName>
</protein>
<dbReference type="EMBL" id="CAEZZK010000083">
    <property type="protein sequence ID" value="CAB4758221.1"/>
    <property type="molecule type" value="Genomic_DNA"/>
</dbReference>
<organism evidence="1">
    <name type="scientific">freshwater metagenome</name>
    <dbReference type="NCBI Taxonomy" id="449393"/>
    <lineage>
        <taxon>unclassified sequences</taxon>
        <taxon>metagenomes</taxon>
        <taxon>ecological metagenomes</taxon>
    </lineage>
</organism>
<sequence length="162" mass="18584">MEKFQPVIDWFTDRGGKYAGDSAPSLYQDADTKFWEEIEHTGNHEIKYRGLQLFVTEVSMDDEKLIISLQFLLDHSRQDEDDNEAINTAIELLEPLLPEKAEFDLSCSIGTDIFLIRDLEDADLEPTKLDEILTTITKFAEFATTKVSILHLAPEFELKKTL</sequence>
<proteinExistence type="predicted"/>
<evidence type="ECO:0000313" key="1">
    <source>
        <dbReference type="EMBL" id="CAB4758221.1"/>
    </source>
</evidence>
<reference evidence="1" key="1">
    <citation type="submission" date="2020-05" db="EMBL/GenBank/DDBJ databases">
        <authorList>
            <person name="Chiriac C."/>
            <person name="Salcher M."/>
            <person name="Ghai R."/>
            <person name="Kavagutti S V."/>
        </authorList>
    </citation>
    <scope>NUCLEOTIDE SEQUENCE</scope>
</reference>
<dbReference type="AlphaFoldDB" id="A0A6J6UEC7"/>
<name>A0A6J6UEC7_9ZZZZ</name>